<keyword evidence="2" id="KW-0472">Membrane</keyword>
<protein>
    <submittedName>
        <fullName evidence="3">Uncharacterized protein</fullName>
    </submittedName>
</protein>
<keyword evidence="2" id="KW-0812">Transmembrane</keyword>
<feature type="transmembrane region" description="Helical" evidence="2">
    <location>
        <begin position="47"/>
        <end position="69"/>
    </location>
</feature>
<evidence type="ECO:0000256" key="2">
    <source>
        <dbReference type="SAM" id="Phobius"/>
    </source>
</evidence>
<evidence type="ECO:0000313" key="4">
    <source>
        <dbReference type="Proteomes" id="UP000664521"/>
    </source>
</evidence>
<keyword evidence="4" id="KW-1185">Reference proteome</keyword>
<evidence type="ECO:0000256" key="1">
    <source>
        <dbReference type="SAM" id="MobiDB-lite"/>
    </source>
</evidence>
<feature type="compositionally biased region" description="Low complexity" evidence="1">
    <location>
        <begin position="683"/>
        <end position="697"/>
    </location>
</feature>
<name>A0A8H3J129_9LECA</name>
<organism evidence="3 4">
    <name type="scientific">Heterodermia speciosa</name>
    <dbReference type="NCBI Taxonomy" id="116794"/>
    <lineage>
        <taxon>Eukaryota</taxon>
        <taxon>Fungi</taxon>
        <taxon>Dikarya</taxon>
        <taxon>Ascomycota</taxon>
        <taxon>Pezizomycotina</taxon>
        <taxon>Lecanoromycetes</taxon>
        <taxon>OSLEUM clade</taxon>
        <taxon>Lecanoromycetidae</taxon>
        <taxon>Caliciales</taxon>
        <taxon>Physciaceae</taxon>
        <taxon>Heterodermia</taxon>
    </lineage>
</organism>
<feature type="compositionally biased region" description="Polar residues" evidence="1">
    <location>
        <begin position="671"/>
        <end position="682"/>
    </location>
</feature>
<reference evidence="3" key="1">
    <citation type="submission" date="2021-03" db="EMBL/GenBank/DDBJ databases">
        <authorList>
            <person name="Tagirdzhanova G."/>
        </authorList>
    </citation>
    <scope>NUCLEOTIDE SEQUENCE</scope>
</reference>
<feature type="transmembrane region" description="Helical" evidence="2">
    <location>
        <begin position="814"/>
        <end position="836"/>
    </location>
</feature>
<sequence>MLWRRAATAPGGPEYDPLPPTGIPVKAPGYKEEEIERPDRRRPKHSWLWIVITQFLGALWLAPIIYLLYLNISSYVIGPSVWCPRGHCPADPLASDAVGRAQRFDKHDHNTLGALQFVAKALELWFIFVACALLYHITMLLASSEHGLPVGLLTSPVEFADPRSLIDTIRSAAGSRHQRSVAISAGAKAKLSMFIAFVAFMCLIVNIMGPAVAVLVIPTLQWVNLPRNASHTLQAFHLGDLPMNRSDGGWIFPTCWPADISDRLYSCTADAYAASLDAWVDNAVASDSQIVDLNNNTMYNGISPEGRVFFTFNVTNNLTNQVAWVPNRQMLREISSDLDLFVDASQAANSPTKQYVSPPVPVVNDQTEASNYTYYTEKTVIDTPTKDFSAYINSLQTILKRQGPIAGALGNVYYPTNASLKTIDTNKWVQCFEGYTAYLPGLDAYNDDPSYTKCLKLGTGWDPTYEIANFTVYGSSSSALVQVYFSDKATYLAEGLDSELLDACRISSTLDGPKRCPWGTIFDDNHLNKTMDALRTNLITVEITMPYDYPGKYFVLEAVTYAYNATYTLDTSPVSNPNYMVQIDGVPDPSSIGIQPVAVDPDWLLAAWSVDYDGALYSNRSVANNLIRGLEALFRDTSFSNEDNSAYNNYTSSYSGFSETATSQEAFATDLPTSGATESNTFSNTAQSSSPTSATSNLDKRQVTTTAAATLAAASTSYTSATITSAVRPDDYENTYYNDEFYDRSSNSAAEKAPLDLQNFIYFSFLQSLSMVSFDKANFTTPHKDPKDPAHPTLHYWAMVHVWAYGLDSRTSKFGVAVASLGGLIVLASTLLGLLVRRRQRSLTELIVAAIEHQHRGELDHANGDGEIAAKFRYKIHEDRTDGRVRFVPI</sequence>
<dbReference type="EMBL" id="CAJPDS010000119">
    <property type="protein sequence ID" value="CAF9938755.1"/>
    <property type="molecule type" value="Genomic_DNA"/>
</dbReference>
<proteinExistence type="predicted"/>
<feature type="region of interest" description="Disordered" evidence="1">
    <location>
        <begin position="671"/>
        <end position="701"/>
    </location>
</feature>
<comment type="caution">
    <text evidence="3">The sequence shown here is derived from an EMBL/GenBank/DDBJ whole genome shotgun (WGS) entry which is preliminary data.</text>
</comment>
<dbReference type="AlphaFoldDB" id="A0A8H3J129"/>
<keyword evidence="2" id="KW-1133">Transmembrane helix</keyword>
<accession>A0A8H3J129</accession>
<feature type="region of interest" description="Disordered" evidence="1">
    <location>
        <begin position="1"/>
        <end position="37"/>
    </location>
</feature>
<gene>
    <name evidence="3" type="ORF">HETSPECPRED_001178</name>
</gene>
<dbReference type="OrthoDB" id="3552865at2759"/>
<evidence type="ECO:0000313" key="3">
    <source>
        <dbReference type="EMBL" id="CAF9938755.1"/>
    </source>
</evidence>
<dbReference type="Proteomes" id="UP000664521">
    <property type="component" value="Unassembled WGS sequence"/>
</dbReference>
<feature type="transmembrane region" description="Helical" evidence="2">
    <location>
        <begin position="194"/>
        <end position="217"/>
    </location>
</feature>